<dbReference type="OrthoDB" id="282744at2"/>
<keyword evidence="4 5" id="KW-0472">Membrane</keyword>
<evidence type="ECO:0000313" key="8">
    <source>
        <dbReference type="Proteomes" id="UP000061457"/>
    </source>
</evidence>
<organism evidence="7 8">
    <name type="scientific">Pseudoalteromonas phenolica</name>
    <dbReference type="NCBI Taxonomy" id="161398"/>
    <lineage>
        <taxon>Bacteria</taxon>
        <taxon>Pseudomonadati</taxon>
        <taxon>Pseudomonadota</taxon>
        <taxon>Gammaproteobacteria</taxon>
        <taxon>Alteromonadales</taxon>
        <taxon>Pseudoalteromonadaceae</taxon>
        <taxon>Pseudoalteromonas</taxon>
    </lineage>
</organism>
<dbReference type="KEGG" id="pphe:PP2015_1537"/>
<keyword evidence="2 5" id="KW-0812">Transmembrane</keyword>
<dbReference type="RefSeq" id="WP_058029727.1">
    <property type="nucleotide sequence ID" value="NZ_CP013187.1"/>
</dbReference>
<dbReference type="EMBL" id="CP013187">
    <property type="protein sequence ID" value="ALO42041.1"/>
    <property type="molecule type" value="Genomic_DNA"/>
</dbReference>
<evidence type="ECO:0000256" key="5">
    <source>
        <dbReference type="SAM" id="Phobius"/>
    </source>
</evidence>
<name>A0A0S2K1F5_9GAMM</name>
<protein>
    <recommendedName>
        <fullName evidence="6">Lipopolysaccharide assembly protein A domain-containing protein</fullName>
    </recommendedName>
</protein>
<dbReference type="Pfam" id="PF06305">
    <property type="entry name" value="LapA_dom"/>
    <property type="match status" value="1"/>
</dbReference>
<reference evidence="7 8" key="1">
    <citation type="submission" date="2015-11" db="EMBL/GenBank/DDBJ databases">
        <authorList>
            <person name="Zhang Y."/>
            <person name="Guo Z."/>
        </authorList>
    </citation>
    <scope>NUCLEOTIDE SEQUENCE [LARGE SCALE GENOMIC DNA]</scope>
    <source>
        <strain evidence="7 8">KCTC 12086</strain>
    </source>
</reference>
<feature type="transmembrane region" description="Helical" evidence="5">
    <location>
        <begin position="41"/>
        <end position="64"/>
    </location>
</feature>
<accession>A0A0S2K1F5</accession>
<sequence length="88" mass="9556">MVKIAKKGLLLVLIVLAFVIGSQNPSEVQVNYILASSTLPLATILAITFVIGLLIGCLIGTASVSKLKWQNYRLNKKDKVTTDQINTQ</sequence>
<keyword evidence="1" id="KW-1003">Cell membrane</keyword>
<dbReference type="PATRIC" id="fig|161398.10.peg.1561"/>
<evidence type="ECO:0000256" key="4">
    <source>
        <dbReference type="ARBA" id="ARBA00023136"/>
    </source>
</evidence>
<evidence type="ECO:0000256" key="3">
    <source>
        <dbReference type="ARBA" id="ARBA00022989"/>
    </source>
</evidence>
<dbReference type="Proteomes" id="UP000061457">
    <property type="component" value="Chromosome I"/>
</dbReference>
<evidence type="ECO:0000256" key="2">
    <source>
        <dbReference type="ARBA" id="ARBA00022692"/>
    </source>
</evidence>
<evidence type="ECO:0000256" key="1">
    <source>
        <dbReference type="ARBA" id="ARBA00022475"/>
    </source>
</evidence>
<dbReference type="STRING" id="161398.PP2015_1537"/>
<feature type="domain" description="Lipopolysaccharide assembly protein A" evidence="6">
    <location>
        <begin position="23"/>
        <end position="85"/>
    </location>
</feature>
<dbReference type="AlphaFoldDB" id="A0A0S2K1F5"/>
<dbReference type="GO" id="GO:0005886">
    <property type="term" value="C:plasma membrane"/>
    <property type="evidence" value="ECO:0007669"/>
    <property type="project" value="InterPro"/>
</dbReference>
<proteinExistence type="predicted"/>
<keyword evidence="3 5" id="KW-1133">Transmembrane helix</keyword>
<evidence type="ECO:0000313" key="7">
    <source>
        <dbReference type="EMBL" id="ALO42041.1"/>
    </source>
</evidence>
<keyword evidence="8" id="KW-1185">Reference proteome</keyword>
<gene>
    <name evidence="7" type="ORF">PP2015_1537</name>
</gene>
<evidence type="ECO:0000259" key="6">
    <source>
        <dbReference type="Pfam" id="PF06305"/>
    </source>
</evidence>
<dbReference type="InterPro" id="IPR010445">
    <property type="entry name" value="LapA_dom"/>
</dbReference>